<feature type="chain" id="PRO_5043043036" evidence="2">
    <location>
        <begin position="31"/>
        <end position="236"/>
    </location>
</feature>
<proteinExistence type="predicted"/>
<feature type="compositionally biased region" description="Low complexity" evidence="1">
    <location>
        <begin position="183"/>
        <end position="230"/>
    </location>
</feature>
<evidence type="ECO:0000313" key="5">
    <source>
        <dbReference type="Proteomes" id="UP000667802"/>
    </source>
</evidence>
<feature type="region of interest" description="Disordered" evidence="1">
    <location>
        <begin position="153"/>
        <end position="236"/>
    </location>
</feature>
<comment type="caution">
    <text evidence="4">The sequence shown here is derived from an EMBL/GenBank/DDBJ whole genome shotgun (WGS) entry which is preliminary data.</text>
</comment>
<dbReference type="InterPro" id="IPR036365">
    <property type="entry name" value="PGBD-like_sf"/>
</dbReference>
<evidence type="ECO:0000259" key="3">
    <source>
        <dbReference type="Pfam" id="PF01471"/>
    </source>
</evidence>
<evidence type="ECO:0000256" key="1">
    <source>
        <dbReference type="SAM" id="MobiDB-lite"/>
    </source>
</evidence>
<feature type="signal peptide" evidence="2">
    <location>
        <begin position="1"/>
        <end position="30"/>
    </location>
</feature>
<dbReference type="RefSeq" id="WP_208350902.1">
    <property type="nucleotide sequence ID" value="NZ_JAALHA020000002.1"/>
</dbReference>
<keyword evidence="2" id="KW-0732">Signal</keyword>
<feature type="compositionally biased region" description="Low complexity" evidence="1">
    <location>
        <begin position="157"/>
        <end position="175"/>
    </location>
</feature>
<reference evidence="5" key="1">
    <citation type="journal article" date="2021" name="Science">
        <title>Hunting the eagle killer: A cyanobacterial neurotoxin causes vacuolar myelinopathy.</title>
        <authorList>
            <person name="Breinlinger S."/>
            <person name="Phillips T.J."/>
            <person name="Haram B.N."/>
            <person name="Mares J."/>
            <person name="Martinez Yerena J.A."/>
            <person name="Hrouzek P."/>
            <person name="Sobotka R."/>
            <person name="Henderson W.M."/>
            <person name="Schmieder P."/>
            <person name="Williams S.M."/>
            <person name="Lauderdale J.D."/>
            <person name="Wilde H.D."/>
            <person name="Gerrin W."/>
            <person name="Kust A."/>
            <person name="Washington J.W."/>
            <person name="Wagner C."/>
            <person name="Geier B."/>
            <person name="Liebeke M."/>
            <person name="Enke H."/>
            <person name="Niedermeyer T.H.J."/>
            <person name="Wilde S.B."/>
        </authorList>
    </citation>
    <scope>NUCLEOTIDE SEQUENCE [LARGE SCALE GENOMIC DNA]</scope>
    <source>
        <strain evidence="5">Thurmond2011</strain>
    </source>
</reference>
<name>A0AAP5I497_9CYAN</name>
<dbReference type="EMBL" id="JAALHA020000002">
    <property type="protein sequence ID" value="MDR9894521.1"/>
    <property type="molecule type" value="Genomic_DNA"/>
</dbReference>
<sequence>MWCGFGRASATAAVICFVATNAIMSDTAFAVKKYTPRQFRAVLQGLGYKVNVSNAPLTDAETKAAIKEFQTGYKLKPADGVAGPKTEEFAAQIVEILQANLNLVLKPKSPLPRNQYYGSQTQLAVKQYQKKNQLPETGIADLALRQKLDKEAENLVSSPASTSTPTKKPSTKPKASPTPTPTASPEETSTPEATSTPTESPETTSTPTESPEATSSPSPTSTSKPSAKPTTKPRKK</sequence>
<feature type="domain" description="Peptidoglycan binding-like" evidence="3">
    <location>
        <begin position="38"/>
        <end position="86"/>
    </location>
</feature>
<evidence type="ECO:0000313" key="4">
    <source>
        <dbReference type="EMBL" id="MDR9894521.1"/>
    </source>
</evidence>
<dbReference type="InterPro" id="IPR036366">
    <property type="entry name" value="PGBDSf"/>
</dbReference>
<dbReference type="AlphaFoldDB" id="A0AAP5I497"/>
<dbReference type="SUPFAM" id="SSF47090">
    <property type="entry name" value="PGBD-like"/>
    <property type="match status" value="2"/>
</dbReference>
<protein>
    <submittedName>
        <fullName evidence="4">Peptidoglycan-binding protein</fullName>
    </submittedName>
</protein>
<keyword evidence="5" id="KW-1185">Reference proteome</keyword>
<gene>
    <name evidence="4" type="ORF">G7B40_008035</name>
</gene>
<dbReference type="Pfam" id="PF01471">
    <property type="entry name" value="PG_binding_1"/>
    <property type="match status" value="2"/>
</dbReference>
<organism evidence="4 5">
    <name type="scientific">Aetokthonos hydrillicola Thurmond2011</name>
    <dbReference type="NCBI Taxonomy" id="2712845"/>
    <lineage>
        <taxon>Bacteria</taxon>
        <taxon>Bacillati</taxon>
        <taxon>Cyanobacteriota</taxon>
        <taxon>Cyanophyceae</taxon>
        <taxon>Nostocales</taxon>
        <taxon>Hapalosiphonaceae</taxon>
        <taxon>Aetokthonos</taxon>
    </lineage>
</organism>
<evidence type="ECO:0000256" key="2">
    <source>
        <dbReference type="SAM" id="SignalP"/>
    </source>
</evidence>
<dbReference type="InterPro" id="IPR002477">
    <property type="entry name" value="Peptidoglycan-bd-like"/>
</dbReference>
<feature type="domain" description="Peptidoglycan binding-like" evidence="3">
    <location>
        <begin position="94"/>
        <end position="148"/>
    </location>
</feature>
<dbReference type="Proteomes" id="UP000667802">
    <property type="component" value="Unassembled WGS sequence"/>
</dbReference>
<dbReference type="Gene3D" id="1.10.101.10">
    <property type="entry name" value="PGBD-like superfamily/PGBD"/>
    <property type="match status" value="2"/>
</dbReference>
<accession>A0AAP5I497</accession>